<dbReference type="Pfam" id="PF09980">
    <property type="entry name" value="DUF2214"/>
    <property type="match status" value="1"/>
</dbReference>
<keyword evidence="1" id="KW-1133">Transmembrane helix</keyword>
<feature type="transmembrane region" description="Helical" evidence="1">
    <location>
        <begin position="46"/>
        <end position="75"/>
    </location>
</feature>
<organism evidence="2">
    <name type="scientific">Paulinella longichromatophora</name>
    <dbReference type="NCBI Taxonomy" id="1708747"/>
    <lineage>
        <taxon>Eukaryota</taxon>
        <taxon>Sar</taxon>
        <taxon>Rhizaria</taxon>
        <taxon>Cercozoa</taxon>
        <taxon>Imbricatea</taxon>
        <taxon>Silicofilosea</taxon>
        <taxon>Euglyphida</taxon>
        <taxon>Paulinellidae</taxon>
        <taxon>Paulinella</taxon>
    </lineage>
</organism>
<evidence type="ECO:0008006" key="3">
    <source>
        <dbReference type="Google" id="ProtNLM"/>
    </source>
</evidence>
<keyword evidence="1" id="KW-0472">Membrane</keyword>
<accession>A0A2H4ZND5</accession>
<dbReference type="InterPro" id="IPR018706">
    <property type="entry name" value="DUF2214_membrane"/>
</dbReference>
<sequence length="162" mass="18276">MLALNTIPLRIIGNTCIAYIHYISMMICFSSLIVGRTLIKANLNKYEVFLIIIADIIYGLSSLLILISGILRVLYFGRDSTFYTENPLFWWKVGVYLAIGGLSLYPTVTYILWIIPLRRGELPIISKQVIDRLCLILNIELLAFILVPLLATLLTQGIGLPM</sequence>
<geneLocation type="plastid" evidence="2"/>
<name>A0A2H4ZND5_9EUKA</name>
<feature type="transmembrane region" description="Helical" evidence="1">
    <location>
        <begin position="12"/>
        <end position="34"/>
    </location>
</feature>
<feature type="transmembrane region" description="Helical" evidence="1">
    <location>
        <begin position="95"/>
        <end position="115"/>
    </location>
</feature>
<proteinExistence type="predicted"/>
<keyword evidence="1" id="KW-0812">Transmembrane</keyword>
<feature type="transmembrane region" description="Helical" evidence="1">
    <location>
        <begin position="135"/>
        <end position="158"/>
    </location>
</feature>
<dbReference type="EMBL" id="MG264610">
    <property type="protein sequence ID" value="AUG32028.1"/>
    <property type="molecule type" value="Genomic_DNA"/>
</dbReference>
<keyword evidence="2" id="KW-0934">Plastid</keyword>
<evidence type="ECO:0000256" key="1">
    <source>
        <dbReference type="SAM" id="Phobius"/>
    </source>
</evidence>
<dbReference type="AlphaFoldDB" id="A0A2H4ZND5"/>
<gene>
    <name evidence="2" type="ORF">PLO_011</name>
</gene>
<evidence type="ECO:0000313" key="2">
    <source>
        <dbReference type="EMBL" id="AUG32028.1"/>
    </source>
</evidence>
<reference evidence="2" key="1">
    <citation type="submission" date="2017-10" db="EMBL/GenBank/DDBJ databases">
        <title>Paulinella longichromatophora chromatophore genome.</title>
        <authorList>
            <person name="Lhee D."/>
            <person name="Yoon H.S."/>
        </authorList>
    </citation>
    <scope>NUCLEOTIDE SEQUENCE</scope>
</reference>
<protein>
    <recommendedName>
        <fullName evidence="3">DUF2214 family protein</fullName>
    </recommendedName>
</protein>